<dbReference type="Proteomes" id="UP000031668">
    <property type="component" value="Unassembled WGS sequence"/>
</dbReference>
<evidence type="ECO:0000313" key="2">
    <source>
        <dbReference type="EMBL" id="KII64698.1"/>
    </source>
</evidence>
<organism evidence="2 3">
    <name type="scientific">Thelohanellus kitauei</name>
    <name type="common">Myxosporean</name>
    <dbReference type="NCBI Taxonomy" id="669202"/>
    <lineage>
        <taxon>Eukaryota</taxon>
        <taxon>Metazoa</taxon>
        <taxon>Cnidaria</taxon>
        <taxon>Myxozoa</taxon>
        <taxon>Myxosporea</taxon>
        <taxon>Bivalvulida</taxon>
        <taxon>Platysporina</taxon>
        <taxon>Myxobolidae</taxon>
        <taxon>Thelohanellus</taxon>
    </lineage>
</organism>
<dbReference type="GO" id="GO:0030620">
    <property type="term" value="F:U2 snRNA binding"/>
    <property type="evidence" value="ECO:0007669"/>
    <property type="project" value="TreeGrafter"/>
</dbReference>
<dbReference type="PANTHER" id="PTHR15197">
    <property type="entry name" value="COILIN P80"/>
    <property type="match status" value="1"/>
</dbReference>
<dbReference type="GO" id="GO:0000387">
    <property type="term" value="P:spliceosomal snRNP assembly"/>
    <property type="evidence" value="ECO:0007669"/>
    <property type="project" value="TreeGrafter"/>
</dbReference>
<dbReference type="InterPro" id="IPR056398">
    <property type="entry name" value="Tudor_Coilin"/>
</dbReference>
<dbReference type="InterPro" id="IPR024822">
    <property type="entry name" value="Coilin"/>
</dbReference>
<protein>
    <recommendedName>
        <fullName evidence="1">Coilin tudor domain-containing protein</fullName>
    </recommendedName>
</protein>
<dbReference type="PANTHER" id="PTHR15197:SF0">
    <property type="entry name" value="COILIN"/>
    <property type="match status" value="1"/>
</dbReference>
<dbReference type="OrthoDB" id="74813at2759"/>
<reference evidence="2 3" key="1">
    <citation type="journal article" date="2014" name="Genome Biol. Evol.">
        <title>The genome of the myxosporean Thelohanellus kitauei shows adaptations to nutrient acquisition within its fish host.</title>
        <authorList>
            <person name="Yang Y."/>
            <person name="Xiong J."/>
            <person name="Zhou Z."/>
            <person name="Huo F."/>
            <person name="Miao W."/>
            <person name="Ran C."/>
            <person name="Liu Y."/>
            <person name="Zhang J."/>
            <person name="Feng J."/>
            <person name="Wang M."/>
            <person name="Wang M."/>
            <person name="Wang L."/>
            <person name="Yao B."/>
        </authorList>
    </citation>
    <scope>NUCLEOTIDE SEQUENCE [LARGE SCALE GENOMIC DNA]</scope>
    <source>
        <strain evidence="2">Wuqing</strain>
    </source>
</reference>
<comment type="caution">
    <text evidence="2">The sequence shown here is derived from an EMBL/GenBank/DDBJ whole genome shotgun (WGS) entry which is preliminary data.</text>
</comment>
<keyword evidence="3" id="KW-1185">Reference proteome</keyword>
<dbReference type="GO" id="GO:0030619">
    <property type="term" value="F:U1 snRNA binding"/>
    <property type="evidence" value="ECO:0007669"/>
    <property type="project" value="TreeGrafter"/>
</dbReference>
<dbReference type="AlphaFoldDB" id="A0A0C2J6D7"/>
<dbReference type="Pfam" id="PF23086">
    <property type="entry name" value="Tudor_Coilin"/>
    <property type="match status" value="1"/>
</dbReference>
<dbReference type="EMBL" id="JWZT01004123">
    <property type="protein sequence ID" value="KII64698.1"/>
    <property type="molecule type" value="Genomic_DNA"/>
</dbReference>
<evidence type="ECO:0000259" key="1">
    <source>
        <dbReference type="Pfam" id="PF23086"/>
    </source>
</evidence>
<gene>
    <name evidence="2" type="ORF">RF11_05488</name>
</gene>
<sequence length="262" mass="29689">MVDGIRISINVSTRTSGSRRFWWYVDQEYQRKNAVRNFMAQILYNQGVEEVDIYAVKLKGMLVPGDQTLSILRDGDHIEISENFRRSDTIGSAQANNESSLSKRTINANLQNQACGVGHILSALKKPSSEVVSCQITYDKSSKTEENHLKYQITKNSHKFDEFPEISKFPKRNYCIAFRHLELGEDCSPQISDFKFGRVVGRNKKIKVLQIELDDSCISKTSTLGKFETADQNTDDSDGAADKIIDLSWDNIITPKLINKGR</sequence>
<feature type="domain" description="Coilin tudor" evidence="1">
    <location>
        <begin position="158"/>
        <end position="242"/>
    </location>
</feature>
<proteinExistence type="predicted"/>
<dbReference type="GO" id="GO:0015030">
    <property type="term" value="C:Cajal body"/>
    <property type="evidence" value="ECO:0007669"/>
    <property type="project" value="TreeGrafter"/>
</dbReference>
<accession>A0A0C2J6D7</accession>
<evidence type="ECO:0000313" key="3">
    <source>
        <dbReference type="Proteomes" id="UP000031668"/>
    </source>
</evidence>
<name>A0A0C2J6D7_THEKT</name>